<evidence type="ECO:0000313" key="5">
    <source>
        <dbReference type="EnsemblMetazoa" id="KAF7489120.1"/>
    </source>
</evidence>
<dbReference type="EnsemblMetazoa" id="SSS_408s_mrna">
    <property type="protein sequence ID" value="KAF7489120.1"/>
    <property type="gene ID" value="SSS_408"/>
</dbReference>
<dbReference type="CDD" id="cd00063">
    <property type="entry name" value="FN3"/>
    <property type="match status" value="1"/>
</dbReference>
<reference evidence="4" key="2">
    <citation type="submission" date="2020-01" db="EMBL/GenBank/DDBJ databases">
        <authorList>
            <person name="Korhonen P.K.K."/>
            <person name="Guangxu M.G."/>
            <person name="Wang T.W."/>
            <person name="Stroehlein A.J.S."/>
            <person name="Young N.D."/>
            <person name="Ang C.-S.A."/>
            <person name="Fernando D.W.F."/>
            <person name="Lu H.L."/>
            <person name="Taylor S.T."/>
            <person name="Ehtesham M.E.M."/>
            <person name="Najaraj S.H.N."/>
            <person name="Harsha G.H.G."/>
            <person name="Madugundu A.M."/>
            <person name="Renuse S.R."/>
            <person name="Holt D.H."/>
            <person name="Pandey A.P."/>
            <person name="Papenfuss A.P."/>
            <person name="Gasser R.B.G."/>
            <person name="Fischer K.F."/>
        </authorList>
    </citation>
    <scope>NUCLEOTIDE SEQUENCE</scope>
    <source>
        <strain evidence="4">SSS_KF_BRIS2020</strain>
    </source>
</reference>
<dbReference type="PRINTS" id="PR00019">
    <property type="entry name" value="LEURICHRPT"/>
</dbReference>
<dbReference type="SMART" id="SM00365">
    <property type="entry name" value="LRR_SD22"/>
    <property type="match status" value="12"/>
</dbReference>
<dbReference type="OrthoDB" id="5789657at2759"/>
<gene>
    <name evidence="4" type="primary">SSS_408g</name>
    <name evidence="4" type="ORF">SSS_408</name>
</gene>
<feature type="transmembrane region" description="Helical" evidence="3">
    <location>
        <begin position="1125"/>
        <end position="1146"/>
    </location>
</feature>
<dbReference type="SMART" id="SM00369">
    <property type="entry name" value="LRR_TYP"/>
    <property type="match status" value="25"/>
</dbReference>
<dbReference type="FunFam" id="3.80.10.10:FF:001164">
    <property type="entry name" value="GH01279p"/>
    <property type="match status" value="3"/>
</dbReference>
<keyword evidence="2" id="KW-0677">Repeat</keyword>
<keyword evidence="1" id="KW-0433">Leucine-rich repeat</keyword>
<evidence type="ECO:0000256" key="1">
    <source>
        <dbReference type="ARBA" id="ARBA00022614"/>
    </source>
</evidence>
<dbReference type="InterPro" id="IPR032675">
    <property type="entry name" value="LRR_dom_sf"/>
</dbReference>
<accession>A0A834VB57</accession>
<sequence>MIEDLIQSSSSFLKRLFSSLRFIMALSTIYSMLDDYHRSILIAANDEFRCPKNQFYFFPCLCSSGGSFGLDIRCERSNLASIALALENVKQPINHLEIIDCNIARFYGSLFKIKQIQSLSVIRSQTSSIENGCLINSQSHENHLKSLRFESNEFVSIPETIGSEMINLTRFSLIDSKKIIEIKSNDFKKTSNLLELNLRNNSIEKIATTAFNSLTILERLDLSYNHLRKIERNMFRSNKKLAFLDLSNNRFTEFGKSDFNDLVSVTALNLSNNHLKEFPRSIFGRVSQLKILDISANQFKQIDSYMLRGVRFLKEFYASSNLIETIAKNAFASTTRIKIIDLANNSMTEIETEIFKEMQWLDLIDLSSNQIQTIRKGSFQQMFKIAIKLNQNNISLIEPRAFQQLGNITELDLSNNQIETLRSTIFEECDCTDLKLNNNLIRNLSRVDIFANLTGLRTLNLSRNLIENLNRKHFTTKKLYELHTIDLSHNEINEITGNVFEKFLSIRFIDLSDNKLKKIGFSSFGSLPTLLELDLSNNEIKEISNGGVSNLQSVKTIWLQHNQLERMFPVSMAINVLHLEHNRIDTISSNMFPMINAVLAVHLDHNNFTEIQSDAFAQCISLNTLTLSHNRLTKIPQHALAPLNSLQTLDLSFNQISTLHRRAFGSLNILFNLNLSSNSISEIKENAFEGLLQLLRLNMSHNRIEQLHPDSFNTLVSLRSLDLSHNQIIQLDNTTHSIFGHLLSIDELDLSNNRISLIKDQSFPYSPWIPYKLRKLDLSYNTLPILTSHFDNGLNKLEWLSLQGNIINEIHPNTLGNMTRLRYLDLSKNDLRRVLQGTFLPPMKELKELDLSQNKLKSLISQEIKQMQSLNKLNLRSNKLSQIDLNLIEMVKRNLTLVFKDNYLHCDCNLMPLVAWIFSVSYKARYEGKTLTSTFDDWLQLKCFEPASVQNKHLYSLRAPMIDCNESSRKFYQKRFLRPYSIGYRNIEKFRKRRQDSIRVVWFIQEHLIDIGSFQIILKQSSDNRIIVNETVGYSSRSYLFNGLQSNSHYTLCIVPIDSMGDSDAIQHIENDDDSYNRQENECLRFFVAYSNVIVENDNDEDEQGNLKYPSSSLQSSYSNPRSQFISIEFIYVFFLLFPFVFNRVYN</sequence>
<evidence type="ECO:0000313" key="4">
    <source>
        <dbReference type="EMBL" id="KAF7489120.1"/>
    </source>
</evidence>
<proteinExistence type="predicted"/>
<keyword evidence="3" id="KW-1133">Transmembrane helix</keyword>
<dbReference type="Gene3D" id="3.80.10.10">
    <property type="entry name" value="Ribonuclease Inhibitor"/>
    <property type="match status" value="6"/>
</dbReference>
<dbReference type="SUPFAM" id="SSF52047">
    <property type="entry name" value="RNI-like"/>
    <property type="match status" value="1"/>
</dbReference>
<reference evidence="6" key="1">
    <citation type="journal article" date="2020" name="PLoS Negl. Trop. Dis.">
        <title>High-quality nuclear genome for Sarcoptes scabiei-A critical resource for a neglected parasite.</title>
        <authorList>
            <person name="Korhonen P.K."/>
            <person name="Gasser R.B."/>
            <person name="Ma G."/>
            <person name="Wang T."/>
            <person name="Stroehlein A.J."/>
            <person name="Young N.D."/>
            <person name="Ang C.S."/>
            <person name="Fernando D.D."/>
            <person name="Lu H.C."/>
            <person name="Taylor S."/>
            <person name="Reynolds S.L."/>
            <person name="Mofiz E."/>
            <person name="Najaraj S.H."/>
            <person name="Gowda H."/>
            <person name="Madugundu A."/>
            <person name="Renuse S."/>
            <person name="Holt D."/>
            <person name="Pandey A."/>
            <person name="Papenfuss A.T."/>
            <person name="Fischer K."/>
        </authorList>
    </citation>
    <scope>NUCLEOTIDE SEQUENCE [LARGE SCALE GENOMIC DNA]</scope>
</reference>
<dbReference type="Proteomes" id="UP000070412">
    <property type="component" value="Unassembled WGS sequence"/>
</dbReference>
<reference evidence="5" key="3">
    <citation type="submission" date="2022-06" db="UniProtKB">
        <authorList>
            <consortium name="EnsemblMetazoa"/>
        </authorList>
    </citation>
    <scope>IDENTIFICATION</scope>
</reference>
<dbReference type="PANTHER" id="PTHR45712:SF22">
    <property type="entry name" value="INSULIN-LIKE GROWTH FACTOR-BINDING PROTEIN COMPLEX ACID LABILE SUBUNIT"/>
    <property type="match status" value="1"/>
</dbReference>
<dbReference type="InterPro" id="IPR003591">
    <property type="entry name" value="Leu-rich_rpt_typical-subtyp"/>
</dbReference>
<keyword evidence="3" id="KW-0812">Transmembrane</keyword>
<dbReference type="AlphaFoldDB" id="A0A834VB57"/>
<keyword evidence="6" id="KW-1185">Reference proteome</keyword>
<dbReference type="EMBL" id="WVUK01000065">
    <property type="protein sequence ID" value="KAF7489120.1"/>
    <property type="molecule type" value="Genomic_DNA"/>
</dbReference>
<dbReference type="InterPro" id="IPR036116">
    <property type="entry name" value="FN3_sf"/>
</dbReference>
<evidence type="ECO:0000313" key="6">
    <source>
        <dbReference type="Proteomes" id="UP000070412"/>
    </source>
</evidence>
<dbReference type="PROSITE" id="PS51450">
    <property type="entry name" value="LRR"/>
    <property type="match status" value="11"/>
</dbReference>
<organism evidence="4">
    <name type="scientific">Sarcoptes scabiei</name>
    <name type="common">Itch mite</name>
    <name type="synonym">Acarus scabiei</name>
    <dbReference type="NCBI Taxonomy" id="52283"/>
    <lineage>
        <taxon>Eukaryota</taxon>
        <taxon>Metazoa</taxon>
        <taxon>Ecdysozoa</taxon>
        <taxon>Arthropoda</taxon>
        <taxon>Chelicerata</taxon>
        <taxon>Arachnida</taxon>
        <taxon>Acari</taxon>
        <taxon>Acariformes</taxon>
        <taxon>Sarcoptiformes</taxon>
        <taxon>Astigmata</taxon>
        <taxon>Psoroptidia</taxon>
        <taxon>Sarcoptoidea</taxon>
        <taxon>Sarcoptidae</taxon>
        <taxon>Sarcoptinae</taxon>
        <taxon>Sarcoptes</taxon>
    </lineage>
</organism>
<keyword evidence="3" id="KW-0472">Membrane</keyword>
<dbReference type="InterPro" id="IPR050333">
    <property type="entry name" value="SLRP"/>
</dbReference>
<dbReference type="InterPro" id="IPR001611">
    <property type="entry name" value="Leu-rich_rpt"/>
</dbReference>
<protein>
    <submittedName>
        <fullName evidence="4">Insulin-like growth factor-binding protein complex acid labile subunit</fullName>
    </submittedName>
</protein>
<dbReference type="SUPFAM" id="SSF52058">
    <property type="entry name" value="L domain-like"/>
    <property type="match status" value="2"/>
</dbReference>
<evidence type="ECO:0000256" key="2">
    <source>
        <dbReference type="ARBA" id="ARBA00022737"/>
    </source>
</evidence>
<evidence type="ECO:0000256" key="3">
    <source>
        <dbReference type="SAM" id="Phobius"/>
    </source>
</evidence>
<dbReference type="Pfam" id="PF13855">
    <property type="entry name" value="LRR_8"/>
    <property type="match status" value="8"/>
</dbReference>
<dbReference type="InterPro" id="IPR003961">
    <property type="entry name" value="FN3_dom"/>
</dbReference>
<dbReference type="SUPFAM" id="SSF49265">
    <property type="entry name" value="Fibronectin type III"/>
    <property type="match status" value="1"/>
</dbReference>
<dbReference type="PANTHER" id="PTHR45712">
    <property type="entry name" value="AGAP008170-PA"/>
    <property type="match status" value="1"/>
</dbReference>
<name>A0A834VB57_SARSC</name>